<gene>
    <name evidence="2" type="ORF">PXEA_LOCUS8009</name>
</gene>
<keyword evidence="3" id="KW-1185">Reference proteome</keyword>
<organism evidence="2 3">
    <name type="scientific">Protopolystoma xenopodis</name>
    <dbReference type="NCBI Taxonomy" id="117903"/>
    <lineage>
        <taxon>Eukaryota</taxon>
        <taxon>Metazoa</taxon>
        <taxon>Spiralia</taxon>
        <taxon>Lophotrochozoa</taxon>
        <taxon>Platyhelminthes</taxon>
        <taxon>Monogenea</taxon>
        <taxon>Polyopisthocotylea</taxon>
        <taxon>Polystomatidea</taxon>
        <taxon>Polystomatidae</taxon>
        <taxon>Protopolystoma</taxon>
    </lineage>
</organism>
<dbReference type="Proteomes" id="UP000784294">
    <property type="component" value="Unassembled WGS sequence"/>
</dbReference>
<name>A0A3S5BR79_9PLAT</name>
<evidence type="ECO:0000313" key="3">
    <source>
        <dbReference type="Proteomes" id="UP000784294"/>
    </source>
</evidence>
<evidence type="ECO:0000256" key="1">
    <source>
        <dbReference type="SAM" id="MobiDB-lite"/>
    </source>
</evidence>
<comment type="caution">
    <text evidence="2">The sequence shown here is derived from an EMBL/GenBank/DDBJ whole genome shotgun (WGS) entry which is preliminary data.</text>
</comment>
<feature type="compositionally biased region" description="Polar residues" evidence="1">
    <location>
        <begin position="74"/>
        <end position="84"/>
    </location>
</feature>
<dbReference type="EMBL" id="CAAALY010021623">
    <property type="protein sequence ID" value="VEL14569.1"/>
    <property type="molecule type" value="Genomic_DNA"/>
</dbReference>
<sequence>MEVVRQKTRRQTEPHAVWNIVTQTAALFCPTRTRRRLFIRTRSDLASLPPSDRQLSSLSDPRPASLPNRGGGRNTFSHMYSSDSGRPCRIGIR</sequence>
<reference evidence="2" key="1">
    <citation type="submission" date="2018-11" db="EMBL/GenBank/DDBJ databases">
        <authorList>
            <consortium name="Pathogen Informatics"/>
        </authorList>
    </citation>
    <scope>NUCLEOTIDE SEQUENCE</scope>
</reference>
<evidence type="ECO:0000313" key="2">
    <source>
        <dbReference type="EMBL" id="VEL14569.1"/>
    </source>
</evidence>
<protein>
    <submittedName>
        <fullName evidence="2">Uncharacterized protein</fullName>
    </submittedName>
</protein>
<dbReference type="AlphaFoldDB" id="A0A3S5BR79"/>
<accession>A0A3S5BR79</accession>
<proteinExistence type="predicted"/>
<feature type="region of interest" description="Disordered" evidence="1">
    <location>
        <begin position="47"/>
        <end position="93"/>
    </location>
</feature>